<evidence type="ECO:0000313" key="2">
    <source>
        <dbReference type="EMBL" id="QDS69486.1"/>
    </source>
</evidence>
<dbReference type="InterPro" id="IPR000210">
    <property type="entry name" value="BTB/POZ_dom"/>
</dbReference>
<dbReference type="Proteomes" id="UP000316270">
    <property type="component" value="Chromosome 3"/>
</dbReference>
<accession>A0A517L1J2</accession>
<dbReference type="EMBL" id="CP042187">
    <property type="protein sequence ID" value="QDS69486.1"/>
    <property type="molecule type" value="Genomic_DNA"/>
</dbReference>
<evidence type="ECO:0000259" key="1">
    <source>
        <dbReference type="PROSITE" id="PS50097"/>
    </source>
</evidence>
<protein>
    <recommendedName>
        <fullName evidence="1">BTB domain-containing protein</fullName>
    </recommendedName>
</protein>
<sequence>MAHQGIIDAVSSCLDSGDHSDLTIKCENNEFKAHKVVLCPQSTFFAKALKKNAFQEGQTGVISMDADDPDAIHAMLRFLYTGDYSNENLTMQSHLKIYELADKVDVSSLKTLCEEKFKGIAGVDWKDATFPACIKLAYDITPPGSSGERLRSIVVEIVSEHVKDLLGLDTGFMIMMKGVPDFAADVVEALSAKAAQNGDQSQIPCVCKSDIGHTFTIPRSADPARFCPICGYSARAAQNESQSQVPGVCGRGHIFTVSRGAGTVQFCPICGTLAN</sequence>
<dbReference type="AlphaFoldDB" id="A0A517L1J2"/>
<dbReference type="Gene3D" id="3.30.710.10">
    <property type="entry name" value="Potassium Channel Kv1.1, Chain A"/>
    <property type="match status" value="1"/>
</dbReference>
<name>A0A517L1J2_9PEZI</name>
<reference evidence="2 3" key="1">
    <citation type="submission" date="2019-07" db="EMBL/GenBank/DDBJ databases">
        <title>Finished genome of Venturia effusa.</title>
        <authorList>
            <person name="Young C.A."/>
            <person name="Cox M.P."/>
            <person name="Ganley A.R.D."/>
            <person name="David W.J."/>
        </authorList>
    </citation>
    <scope>NUCLEOTIDE SEQUENCE [LARGE SCALE GENOMIC DNA]</scope>
    <source>
        <strain evidence="3">albino</strain>
    </source>
</reference>
<organism evidence="2 3">
    <name type="scientific">Venturia effusa</name>
    <dbReference type="NCBI Taxonomy" id="50376"/>
    <lineage>
        <taxon>Eukaryota</taxon>
        <taxon>Fungi</taxon>
        <taxon>Dikarya</taxon>
        <taxon>Ascomycota</taxon>
        <taxon>Pezizomycotina</taxon>
        <taxon>Dothideomycetes</taxon>
        <taxon>Pleosporomycetidae</taxon>
        <taxon>Venturiales</taxon>
        <taxon>Venturiaceae</taxon>
        <taxon>Venturia</taxon>
    </lineage>
</organism>
<dbReference type="STRING" id="50376.A0A517L1J2"/>
<dbReference type="CDD" id="cd18186">
    <property type="entry name" value="BTB_POZ_ZBTB_KLHL-like"/>
    <property type="match status" value="1"/>
</dbReference>
<dbReference type="InterPro" id="IPR011333">
    <property type="entry name" value="SKP1/BTB/POZ_sf"/>
</dbReference>
<dbReference type="Pfam" id="PF00651">
    <property type="entry name" value="BTB"/>
    <property type="match status" value="1"/>
</dbReference>
<dbReference type="OrthoDB" id="6359816at2759"/>
<proteinExistence type="predicted"/>
<keyword evidence="3" id="KW-1185">Reference proteome</keyword>
<evidence type="ECO:0000313" key="3">
    <source>
        <dbReference type="Proteomes" id="UP000316270"/>
    </source>
</evidence>
<dbReference type="SMART" id="SM00225">
    <property type="entry name" value="BTB"/>
    <property type="match status" value="1"/>
</dbReference>
<dbReference type="SUPFAM" id="SSF54695">
    <property type="entry name" value="POZ domain"/>
    <property type="match status" value="1"/>
</dbReference>
<dbReference type="PROSITE" id="PS50097">
    <property type="entry name" value="BTB"/>
    <property type="match status" value="1"/>
</dbReference>
<feature type="domain" description="BTB" evidence="1">
    <location>
        <begin position="20"/>
        <end position="88"/>
    </location>
</feature>
<gene>
    <name evidence="2" type="ORF">FKW77_006690</name>
</gene>
<dbReference type="PANTHER" id="PTHR47843:SF5">
    <property type="entry name" value="BTB_POZ DOMAIN PROTEIN"/>
    <property type="match status" value="1"/>
</dbReference>
<dbReference type="PANTHER" id="PTHR47843">
    <property type="entry name" value="BTB DOMAIN-CONTAINING PROTEIN-RELATED"/>
    <property type="match status" value="1"/>
</dbReference>